<dbReference type="PANTHER" id="PTHR12526">
    <property type="entry name" value="GLYCOSYLTRANSFERASE"/>
    <property type="match status" value="1"/>
</dbReference>
<dbReference type="Gene3D" id="3.40.50.2000">
    <property type="entry name" value="Glycogen Phosphorylase B"/>
    <property type="match status" value="2"/>
</dbReference>
<name>D7DNX4_METV0</name>
<dbReference type="SUPFAM" id="SSF53756">
    <property type="entry name" value="UDP-Glycosyltransferase/glycogen phosphorylase"/>
    <property type="match status" value="1"/>
</dbReference>
<evidence type="ECO:0000256" key="2">
    <source>
        <dbReference type="ARBA" id="ARBA00022679"/>
    </source>
</evidence>
<keyword evidence="2 4" id="KW-0808">Transferase</keyword>
<dbReference type="RefSeq" id="WP_013147457.1">
    <property type="nucleotide sequence ID" value="NC_014207.1"/>
</dbReference>
<dbReference type="OrthoDB" id="9816564at2"/>
<keyword evidence="1" id="KW-0328">Glycosyltransferase</keyword>
<dbReference type="InterPro" id="IPR001296">
    <property type="entry name" value="Glyco_trans_1"/>
</dbReference>
<feature type="domain" description="Glycosyl transferase family 1" evidence="3">
    <location>
        <begin position="199"/>
        <end position="355"/>
    </location>
</feature>
<evidence type="ECO:0000313" key="5">
    <source>
        <dbReference type="Proteomes" id="UP000000383"/>
    </source>
</evidence>
<dbReference type="Proteomes" id="UP000000383">
    <property type="component" value="Chromosome"/>
</dbReference>
<dbReference type="Pfam" id="PF00534">
    <property type="entry name" value="Glycos_transf_1"/>
    <property type="match status" value="1"/>
</dbReference>
<evidence type="ECO:0000256" key="1">
    <source>
        <dbReference type="ARBA" id="ARBA00022676"/>
    </source>
</evidence>
<evidence type="ECO:0000259" key="3">
    <source>
        <dbReference type="Pfam" id="PF00534"/>
    </source>
</evidence>
<dbReference type="CDD" id="cd03801">
    <property type="entry name" value="GT4_PimA-like"/>
    <property type="match status" value="1"/>
</dbReference>
<gene>
    <name evidence="4" type="ordered locus">M301_0757</name>
</gene>
<dbReference type="PANTHER" id="PTHR12526:SF629">
    <property type="entry name" value="TEICHURONIC ACID BIOSYNTHESIS GLYCOSYLTRANSFERASE TUAH-RELATED"/>
    <property type="match status" value="1"/>
</dbReference>
<proteinExistence type="predicted"/>
<dbReference type="GO" id="GO:0016757">
    <property type="term" value="F:glycosyltransferase activity"/>
    <property type="evidence" value="ECO:0007669"/>
    <property type="project" value="UniProtKB-KW"/>
</dbReference>
<dbReference type="KEGG" id="meh:M301_0757"/>
<keyword evidence="5" id="KW-1185">Reference proteome</keyword>
<reference evidence="5" key="1">
    <citation type="submission" date="2010-05" db="EMBL/GenBank/DDBJ databases">
        <title>Complete sequence of Methylotenera sp. 301.</title>
        <authorList>
            <person name="Lucas S."/>
            <person name="Copeland A."/>
            <person name="Lapidus A."/>
            <person name="Cheng J.-F."/>
            <person name="Bruce D."/>
            <person name="Goodwin L."/>
            <person name="Pitluck S."/>
            <person name="Clum A."/>
            <person name="Land M."/>
            <person name="Hauser L."/>
            <person name="Kyrpides N."/>
            <person name="Ivanova N."/>
            <person name="Chistoservova L."/>
            <person name="Kalyuzhnaya M."/>
            <person name="Woyke T."/>
        </authorList>
    </citation>
    <scope>NUCLEOTIDE SEQUENCE [LARGE SCALE GENOMIC DNA]</scope>
    <source>
        <strain evidence="5">301</strain>
    </source>
</reference>
<reference evidence="4 5" key="2">
    <citation type="journal article" date="2011" name="J. Bacteriol.">
        <title>Genomes of three methylotrophs from a single niche uncover genetic and metabolic divergence of Methylophilaceae.</title>
        <authorList>
            <person name="Lapidus A."/>
            <person name="Clum A."/>
            <person name="Labutti K."/>
            <person name="Kaluzhnaya M.G."/>
            <person name="Lim S."/>
            <person name="Beck D.A."/>
            <person name="Glavina Del Rio T."/>
            <person name="Nolan M."/>
            <person name="Mavromatis K."/>
            <person name="Huntemann M."/>
            <person name="Lucas S."/>
            <person name="Lidstrom M.E."/>
            <person name="Ivanova N."/>
            <person name="Chistoserdova L."/>
        </authorList>
    </citation>
    <scope>NUCLEOTIDE SEQUENCE [LARGE SCALE GENOMIC DNA]</scope>
    <source>
        <strain evidence="4 5">301</strain>
    </source>
</reference>
<dbReference type="eggNOG" id="COG0438">
    <property type="taxonomic scope" value="Bacteria"/>
</dbReference>
<organism evidence="4 5">
    <name type="scientific">Methylotenera versatilis (strain 301)</name>
    <dbReference type="NCBI Taxonomy" id="666681"/>
    <lineage>
        <taxon>Bacteria</taxon>
        <taxon>Pseudomonadati</taxon>
        <taxon>Pseudomonadota</taxon>
        <taxon>Betaproteobacteria</taxon>
        <taxon>Nitrosomonadales</taxon>
        <taxon>Methylophilaceae</taxon>
        <taxon>Methylotenera</taxon>
    </lineage>
</organism>
<dbReference type="AlphaFoldDB" id="D7DNX4"/>
<dbReference type="HOGENOM" id="CLU_715342_0_0_4"/>
<dbReference type="STRING" id="666681.M301_0757"/>
<protein>
    <submittedName>
        <fullName evidence="4">Glycosyl transferase group 1</fullName>
    </submittedName>
</protein>
<dbReference type="EMBL" id="CP002056">
    <property type="protein sequence ID" value="ADI29141.1"/>
    <property type="molecule type" value="Genomic_DNA"/>
</dbReference>
<sequence precursor="true">MRGELLQHCVVITCFDCNQPGFLDFSYRINSLAKEYRLTIVSQADITQPELLLAQAKYQVISIGNGKLGWLSYLLKCGWLIRQQKPDIVVLLHSAAAPIALLTASIPTCLYWNEHPTNLIHLPTKFSPIRRMITELLHKLIFFGAKNANLIMPIGEDHQIDLCLHRVDQNKIKMIYMGVSERFLVKRTINEYGMKLPLRLIYVGTVSVQRGRDVMLDAMAILAKEHAEVHLTIIGANEEQLIFCEQRIQHLKIKDYVTVLGRISGEQVPNYLQQADIGICLWEKNPWYEFNPPTKLFEYLTAGLPVLASNIRTHTRYIQDWNNGLIFEYDKTSLAKAISSLYQHRNRIQSLKHNANAAGLQYSWNKLEKVFLQSVRSLLSSKALNK</sequence>
<evidence type="ECO:0000313" key="4">
    <source>
        <dbReference type="EMBL" id="ADI29141.1"/>
    </source>
</evidence>
<accession>D7DNX4</accession>
<dbReference type="CAZy" id="GT4">
    <property type="family name" value="Glycosyltransferase Family 4"/>
</dbReference>